<evidence type="ECO:0000313" key="1">
    <source>
        <dbReference type="EMBL" id="CPR18126.1"/>
    </source>
</evidence>
<organism evidence="1 2">
    <name type="scientific">Brenneria goodwinii</name>
    <dbReference type="NCBI Taxonomy" id="1109412"/>
    <lineage>
        <taxon>Bacteria</taxon>
        <taxon>Pseudomonadati</taxon>
        <taxon>Pseudomonadota</taxon>
        <taxon>Gammaproteobacteria</taxon>
        <taxon>Enterobacterales</taxon>
        <taxon>Pectobacteriaceae</taxon>
        <taxon>Brenneria</taxon>
    </lineage>
</organism>
<sequence>MTAVLCSFRGKSKMAILHPQECYLLERYISVDYYRRRWEAYKAFVEHCEQQVELFMQNLPANHRRRPAWEQIDITWQNRVLPNIRGTLSGLARSYARLQHNDPNAYITGGGVNSDNKGLTDYWPERWMSQQALQRYSDLFSLGSMLDMMVHGTVSSNWDEGQLTYLYDESAFGPLDLPAQIPRYQLDTSVVMGPNDPVTVTGIYLPDVEYACAQFFHPFSYLPHVAPQGKIRSEYITRQGERDYGWEKIENVPATWTLIHRVENEFIPVPPQGFFPNRHPDELYRWPEREQALLAGSKKHLTLPSGTVCPHGGLWSTYQAGRIERQHFAQGDILPQWRDTATQKRAILWTLLERDDGSVVQFAAQ</sequence>
<gene>
    <name evidence="1" type="ORF">BN1221_03037</name>
</gene>
<dbReference type="Proteomes" id="UP000044377">
    <property type="component" value="Unassembled WGS sequence"/>
</dbReference>
<proteinExistence type="predicted"/>
<reference evidence="2" key="1">
    <citation type="submission" date="2015-01" db="EMBL/GenBank/DDBJ databases">
        <authorList>
            <person name="Paterson Steve"/>
        </authorList>
    </citation>
    <scope>NUCLEOTIDE SEQUENCE [LARGE SCALE GENOMIC DNA]</scope>
    <source>
        <strain evidence="2">OBR1</strain>
    </source>
</reference>
<name>A0A0G4JY13_9GAMM</name>
<keyword evidence="2" id="KW-1185">Reference proteome</keyword>
<accession>A0A0G4JY13</accession>
<dbReference type="AlphaFoldDB" id="A0A0G4JY13"/>
<dbReference type="STRING" id="1109412.BN1221_03037"/>
<evidence type="ECO:0000313" key="2">
    <source>
        <dbReference type="Proteomes" id="UP000044377"/>
    </source>
</evidence>
<protein>
    <submittedName>
        <fullName evidence="1">Uncharacterized protein ImpA</fullName>
    </submittedName>
</protein>
<dbReference type="EMBL" id="CGIG01000001">
    <property type="protein sequence ID" value="CPR18126.1"/>
    <property type="molecule type" value="Genomic_DNA"/>
</dbReference>